<evidence type="ECO:0000256" key="13">
    <source>
        <dbReference type="HAMAP-Rule" id="MF_00130"/>
    </source>
</evidence>
<reference evidence="16 17" key="1">
    <citation type="submission" date="2017-07" db="EMBL/GenBank/DDBJ databases">
        <title>Tetzosporium hominis gen.nov. sp.nov.</title>
        <authorList>
            <person name="Tetz G."/>
            <person name="Tetz V."/>
        </authorList>
    </citation>
    <scope>NUCLEOTIDE SEQUENCE [LARGE SCALE GENOMIC DNA]</scope>
    <source>
        <strain evidence="16 17">VT-49</strain>
    </source>
</reference>
<dbReference type="OrthoDB" id="9783592at2"/>
<evidence type="ECO:0000256" key="8">
    <source>
        <dbReference type="ARBA" id="ARBA00022842"/>
    </source>
</evidence>
<keyword evidence="8 13" id="KW-0460">Magnesium</keyword>
<evidence type="ECO:0000256" key="15">
    <source>
        <dbReference type="SAM" id="MobiDB-lite"/>
    </source>
</evidence>
<accession>A0A264W8R9</accession>
<keyword evidence="7 13" id="KW-0378">Hydrolase</keyword>
<feature type="site" description="Transition state stabilizer" evidence="13">
    <location>
        <position position="102"/>
    </location>
</feature>
<feature type="binding site" evidence="13">
    <location>
        <position position="87"/>
    </location>
    <ligand>
        <name>Mg(2+)</name>
        <dbReference type="ChEBI" id="CHEBI:18420"/>
    </ligand>
</feature>
<dbReference type="NCBIfam" id="TIGR00648">
    <property type="entry name" value="recU"/>
    <property type="match status" value="1"/>
</dbReference>
<feature type="binding site" evidence="13">
    <location>
        <position position="119"/>
    </location>
    <ligand>
        <name>Mg(2+)</name>
        <dbReference type="ChEBI" id="CHEBI:18420"/>
    </ligand>
</feature>
<comment type="catalytic activity">
    <reaction evidence="13">
        <text>Endonucleolytic cleavage at a junction such as a reciprocal single-stranded crossover between two homologous DNA duplexes (Holliday junction).</text>
        <dbReference type="EC" id="3.1.21.10"/>
    </reaction>
</comment>
<keyword evidence="17" id="KW-1185">Reference proteome</keyword>
<organism evidence="16 17">
    <name type="scientific">Tetzosporium hominis</name>
    <dbReference type="NCBI Taxonomy" id="2020506"/>
    <lineage>
        <taxon>Bacteria</taxon>
        <taxon>Bacillati</taxon>
        <taxon>Bacillota</taxon>
        <taxon>Bacilli</taxon>
        <taxon>Bacillales</taxon>
        <taxon>Caryophanaceae</taxon>
        <taxon>Tetzosporium</taxon>
    </lineage>
</organism>
<dbReference type="PIRSF" id="PIRSF037785">
    <property type="entry name" value="RecU"/>
    <property type="match status" value="1"/>
</dbReference>
<comment type="subcellular location">
    <subcellularLocation>
        <location evidence="1 13">Cytoplasm</location>
    </subcellularLocation>
</comment>
<dbReference type="Gene3D" id="3.40.1350.10">
    <property type="match status" value="1"/>
</dbReference>
<dbReference type="GO" id="GO:0008821">
    <property type="term" value="F:crossover junction DNA endonuclease activity"/>
    <property type="evidence" value="ECO:0007669"/>
    <property type="project" value="UniProtKB-EC"/>
</dbReference>
<dbReference type="RefSeq" id="WP_094941798.1">
    <property type="nucleotide sequence ID" value="NZ_NOKQ01000134.1"/>
</dbReference>
<evidence type="ECO:0000313" key="16">
    <source>
        <dbReference type="EMBL" id="OZS79417.1"/>
    </source>
</evidence>
<sequence>MTIRYPGGKRYQPPTPKNNTIKKDYSFSNRGKTLEDEVNESNDYYLQHQLAVVHKKPIPIQIVKVDYPGRSRAVIREAYYRTPSTTDYNGVYRGYYLDFEAKETKNKTSFPLQNVHEHQVLHMRGVREQQGISFLLVAFQSLERYFFLSSEQLDIFWERMQQGGRKSITLDEFEQVGIEITPGYAPRIPYLNAVDHYVIGNESEDGARGE</sequence>
<dbReference type="GO" id="GO:0005737">
    <property type="term" value="C:cytoplasm"/>
    <property type="evidence" value="ECO:0007669"/>
    <property type="project" value="UniProtKB-SubCell"/>
</dbReference>
<keyword evidence="5 13" id="KW-0255">Endonuclease</keyword>
<dbReference type="Proteomes" id="UP000217065">
    <property type="component" value="Unassembled WGS sequence"/>
</dbReference>
<dbReference type="NCBIfam" id="NF002584">
    <property type="entry name" value="PRK02234.1-5"/>
    <property type="match status" value="1"/>
</dbReference>
<comment type="caution">
    <text evidence="16">The sequence shown here is derived from an EMBL/GenBank/DDBJ whole genome shotgun (WGS) entry which is preliminary data.</text>
</comment>
<comment type="function">
    <text evidence="13">Endonuclease that resolves Holliday junction intermediates in genetic recombination. Cleaves mobile four-strand junctions by introducing symmetrical nicks in paired strands. Promotes annealing of linear ssDNA with homologous dsDNA. Required for DNA repair, homologous recombination and chromosome segregation.</text>
</comment>
<dbReference type="EC" id="3.1.21.10" evidence="13 14"/>
<evidence type="ECO:0000256" key="9">
    <source>
        <dbReference type="ARBA" id="ARBA00023172"/>
    </source>
</evidence>
<evidence type="ECO:0000256" key="5">
    <source>
        <dbReference type="ARBA" id="ARBA00022759"/>
    </source>
</evidence>
<dbReference type="CDD" id="cd22354">
    <property type="entry name" value="RecU-like"/>
    <property type="match status" value="1"/>
</dbReference>
<evidence type="ECO:0000256" key="7">
    <source>
        <dbReference type="ARBA" id="ARBA00022801"/>
    </source>
</evidence>
<dbReference type="EMBL" id="NOKQ01000134">
    <property type="protein sequence ID" value="OZS79417.1"/>
    <property type="molecule type" value="Genomic_DNA"/>
</dbReference>
<evidence type="ECO:0000256" key="11">
    <source>
        <dbReference type="ARBA" id="ARBA00023447"/>
    </source>
</evidence>
<dbReference type="GO" id="GO:0007059">
    <property type="term" value="P:chromosome segregation"/>
    <property type="evidence" value="ECO:0007669"/>
    <property type="project" value="UniProtKB-UniRule"/>
</dbReference>
<comment type="similarity">
    <text evidence="11 13">Belongs to the RecU family.</text>
</comment>
<evidence type="ECO:0000256" key="14">
    <source>
        <dbReference type="NCBIfam" id="TIGR00648"/>
    </source>
</evidence>
<protein>
    <recommendedName>
        <fullName evidence="12 13">Holliday junction resolvase RecU</fullName>
        <ecNumber evidence="13 14">3.1.21.10</ecNumber>
    </recommendedName>
    <alternativeName>
        <fullName evidence="13">Recombination protein U homolog</fullName>
    </alternativeName>
</protein>
<evidence type="ECO:0000256" key="1">
    <source>
        <dbReference type="ARBA" id="ARBA00004496"/>
    </source>
</evidence>
<evidence type="ECO:0000256" key="3">
    <source>
        <dbReference type="ARBA" id="ARBA00022722"/>
    </source>
</evidence>
<keyword evidence="4 13" id="KW-0479">Metal-binding</keyword>
<evidence type="ECO:0000256" key="10">
    <source>
        <dbReference type="ARBA" id="ARBA00023204"/>
    </source>
</evidence>
<proteinExistence type="inferred from homology"/>
<dbReference type="GO" id="GO:0006281">
    <property type="term" value="P:DNA repair"/>
    <property type="evidence" value="ECO:0007669"/>
    <property type="project" value="UniProtKB-UniRule"/>
</dbReference>
<feature type="region of interest" description="Disordered" evidence="15">
    <location>
        <begin position="1"/>
        <end position="25"/>
    </location>
</feature>
<keyword evidence="2 13" id="KW-0963">Cytoplasm</keyword>
<dbReference type="SUPFAM" id="SSF52980">
    <property type="entry name" value="Restriction endonuclease-like"/>
    <property type="match status" value="1"/>
</dbReference>
<keyword evidence="9 13" id="KW-0233">DNA recombination</keyword>
<evidence type="ECO:0000256" key="2">
    <source>
        <dbReference type="ARBA" id="ARBA00022490"/>
    </source>
</evidence>
<name>A0A264W8R9_9BACL</name>
<gene>
    <name evidence="13" type="primary">recU</name>
    <name evidence="16" type="ORF">CF394_03065</name>
</gene>
<dbReference type="InterPro" id="IPR011335">
    <property type="entry name" value="Restrct_endonuc-II-like"/>
</dbReference>
<keyword evidence="6 13" id="KW-0227">DNA damage</keyword>
<dbReference type="GO" id="GO:0000287">
    <property type="term" value="F:magnesium ion binding"/>
    <property type="evidence" value="ECO:0007669"/>
    <property type="project" value="UniProtKB-UniRule"/>
</dbReference>
<feature type="binding site" evidence="13">
    <location>
        <position position="100"/>
    </location>
    <ligand>
        <name>Mg(2+)</name>
        <dbReference type="ChEBI" id="CHEBI:18420"/>
    </ligand>
</feature>
<dbReference type="GO" id="GO:0006310">
    <property type="term" value="P:DNA recombination"/>
    <property type="evidence" value="ECO:0007669"/>
    <property type="project" value="UniProtKB-UniRule"/>
</dbReference>
<dbReference type="AlphaFoldDB" id="A0A264W8R9"/>
<keyword evidence="3 13" id="KW-0540">Nuclease</keyword>
<dbReference type="HAMAP" id="MF_00130">
    <property type="entry name" value="RecU"/>
    <property type="match status" value="1"/>
</dbReference>
<comment type="cofactor">
    <cofactor evidence="13">
        <name>Mg(2+)</name>
        <dbReference type="ChEBI" id="CHEBI:18420"/>
    </cofactor>
    <text evidence="13">Binds 1 Mg(2+) ion per subunit.</text>
</comment>
<dbReference type="InterPro" id="IPR004612">
    <property type="entry name" value="Resolv_RecU"/>
</dbReference>
<evidence type="ECO:0000256" key="4">
    <source>
        <dbReference type="ARBA" id="ARBA00022723"/>
    </source>
</evidence>
<evidence type="ECO:0000256" key="12">
    <source>
        <dbReference type="ARBA" id="ARBA00029523"/>
    </source>
</evidence>
<dbReference type="InterPro" id="IPR011856">
    <property type="entry name" value="tRNA_endonuc-like_dom_sf"/>
</dbReference>
<keyword evidence="10 13" id="KW-0234">DNA repair</keyword>
<dbReference type="Pfam" id="PF03838">
    <property type="entry name" value="RecU"/>
    <property type="match status" value="1"/>
</dbReference>
<dbReference type="GO" id="GO:0003676">
    <property type="term" value="F:nucleic acid binding"/>
    <property type="evidence" value="ECO:0007669"/>
    <property type="project" value="InterPro"/>
</dbReference>
<evidence type="ECO:0000313" key="17">
    <source>
        <dbReference type="Proteomes" id="UP000217065"/>
    </source>
</evidence>
<evidence type="ECO:0000256" key="6">
    <source>
        <dbReference type="ARBA" id="ARBA00022763"/>
    </source>
</evidence>
<feature type="binding site" evidence="13">
    <location>
        <position position="85"/>
    </location>
    <ligand>
        <name>Mg(2+)</name>
        <dbReference type="ChEBI" id="CHEBI:18420"/>
    </ligand>
</feature>